<organism evidence="2">
    <name type="scientific">marine sediment metagenome</name>
    <dbReference type="NCBI Taxonomy" id="412755"/>
    <lineage>
        <taxon>unclassified sequences</taxon>
        <taxon>metagenomes</taxon>
        <taxon>ecological metagenomes</taxon>
    </lineage>
</organism>
<comment type="caution">
    <text evidence="2">The sequence shown here is derived from an EMBL/GenBank/DDBJ whole genome shotgun (WGS) entry which is preliminary data.</text>
</comment>
<feature type="transmembrane region" description="Helical" evidence="1">
    <location>
        <begin position="430"/>
        <end position="454"/>
    </location>
</feature>
<evidence type="ECO:0000313" key="2">
    <source>
        <dbReference type="EMBL" id="KKM19801.1"/>
    </source>
</evidence>
<feature type="transmembrane region" description="Helical" evidence="1">
    <location>
        <begin position="624"/>
        <end position="639"/>
    </location>
</feature>
<keyword evidence="1" id="KW-1133">Transmembrane helix</keyword>
<feature type="transmembrane region" description="Helical" evidence="1">
    <location>
        <begin position="590"/>
        <end position="612"/>
    </location>
</feature>
<feature type="transmembrane region" description="Helical" evidence="1">
    <location>
        <begin position="565"/>
        <end position="584"/>
    </location>
</feature>
<feature type="transmembrane region" description="Helical" evidence="1">
    <location>
        <begin position="366"/>
        <end position="385"/>
    </location>
</feature>
<feature type="transmembrane region" description="Helical" evidence="1">
    <location>
        <begin position="502"/>
        <end position="520"/>
    </location>
</feature>
<protein>
    <submittedName>
        <fullName evidence="2">Uncharacterized protein</fullName>
    </submittedName>
</protein>
<feature type="transmembrane region" description="Helical" evidence="1">
    <location>
        <begin position="238"/>
        <end position="260"/>
    </location>
</feature>
<evidence type="ECO:0000256" key="1">
    <source>
        <dbReference type="SAM" id="Phobius"/>
    </source>
</evidence>
<feature type="transmembrane region" description="Helical" evidence="1">
    <location>
        <begin position="97"/>
        <end position="116"/>
    </location>
</feature>
<accession>A0A0F9HWJ6</accession>
<feature type="transmembrane region" description="Helical" evidence="1">
    <location>
        <begin position="313"/>
        <end position="335"/>
    </location>
</feature>
<feature type="transmembrane region" description="Helical" evidence="1">
    <location>
        <begin position="460"/>
        <end position="481"/>
    </location>
</feature>
<feature type="transmembrane region" description="Helical" evidence="1">
    <location>
        <begin position="149"/>
        <end position="168"/>
    </location>
</feature>
<feature type="transmembrane region" description="Helical" evidence="1">
    <location>
        <begin position="180"/>
        <end position="201"/>
    </location>
</feature>
<dbReference type="AlphaFoldDB" id="A0A0F9HWJ6"/>
<keyword evidence="1" id="KW-0812">Transmembrane</keyword>
<feature type="transmembrane region" description="Helical" evidence="1">
    <location>
        <begin position="207"/>
        <end position="226"/>
    </location>
</feature>
<gene>
    <name evidence="2" type="ORF">LCGC14_1651930</name>
</gene>
<sequence>MYLPVLYTKIKKYFSQIILIIWGESLFLLYWVSQNLFVREILLRNLLFALFAVILLVPLVSRFKYWRINSVLWLIIIGINASFLFFYLFHIGIPFEIAISIDILVIGLFLIVYSFFPNIRSIGTILITAYLITILGIFLTIYFILLSVILNPIFSVNIALIITGFSLYSSKYVKLSKRIIDLFLSWILIFSFSWLAFNTFSFLGSELLVFASSLSLTVFGFSFYVFNHYKMKIPINRIIPYLVVSVGSALSITSLSSVLVNTTPGVMLSIFTTVVIIFMYFLITEYRYFLLFIIPIPITAPLLEIFIKSEVIQPYWFLTWVMLYLLIFQFIFNLFKGSANAEDKKKNSFLKLYEDKKQIIRLNGTCFILNSFCISLFISIIFPIYLRQFLINQIIVIYQVCGFLIIWPFLLLFCLKYLEKPDLDFKIKDMLIYISKFSFGLYLLIPISAGIYLFLQMIYINLNIVISIYYFLLFISGVMFIEGFLLDKKYFYFLLNSTRNKFILWSWLILSNVLSLFLYIFHKNIFFLGLSFSILNLITLYFLSDLDVARQKISIGRMILIYNSFVWSSFFISSLISGGLVLLFEEFSGLPYWLLLIQNASLILYCLSYYFVKSKKKLNYRIEFVLFILFQGFFALNWVI</sequence>
<feature type="transmembrane region" description="Helical" evidence="1">
    <location>
        <begin position="72"/>
        <end position="91"/>
    </location>
</feature>
<dbReference type="EMBL" id="LAZR01013905">
    <property type="protein sequence ID" value="KKM19801.1"/>
    <property type="molecule type" value="Genomic_DNA"/>
</dbReference>
<name>A0A0F9HWJ6_9ZZZZ</name>
<feature type="transmembrane region" description="Helical" evidence="1">
    <location>
        <begin position="123"/>
        <end position="143"/>
    </location>
</feature>
<feature type="transmembrane region" description="Helical" evidence="1">
    <location>
        <begin position="397"/>
        <end position="418"/>
    </location>
</feature>
<keyword evidence="1" id="KW-0472">Membrane</keyword>
<feature type="transmembrane region" description="Helical" evidence="1">
    <location>
        <begin position="12"/>
        <end position="30"/>
    </location>
</feature>
<feature type="transmembrane region" description="Helical" evidence="1">
    <location>
        <begin position="42"/>
        <end position="60"/>
    </location>
</feature>
<reference evidence="2" key="1">
    <citation type="journal article" date="2015" name="Nature">
        <title>Complex archaea that bridge the gap between prokaryotes and eukaryotes.</title>
        <authorList>
            <person name="Spang A."/>
            <person name="Saw J.H."/>
            <person name="Jorgensen S.L."/>
            <person name="Zaremba-Niedzwiedzka K."/>
            <person name="Martijn J."/>
            <person name="Lind A.E."/>
            <person name="van Eijk R."/>
            <person name="Schleper C."/>
            <person name="Guy L."/>
            <person name="Ettema T.J."/>
        </authorList>
    </citation>
    <scope>NUCLEOTIDE SEQUENCE</scope>
</reference>
<feature type="non-terminal residue" evidence="2">
    <location>
        <position position="640"/>
    </location>
</feature>
<proteinExistence type="predicted"/>
<feature type="transmembrane region" description="Helical" evidence="1">
    <location>
        <begin position="266"/>
        <end position="283"/>
    </location>
</feature>
<feature type="transmembrane region" description="Helical" evidence="1">
    <location>
        <begin position="526"/>
        <end position="544"/>
    </location>
</feature>
<feature type="transmembrane region" description="Helical" evidence="1">
    <location>
        <begin position="288"/>
        <end position="307"/>
    </location>
</feature>